<dbReference type="Gene3D" id="3.10.129.10">
    <property type="entry name" value="Hotdog Thioesterase"/>
    <property type="match status" value="1"/>
</dbReference>
<dbReference type="Pfam" id="PF03061">
    <property type="entry name" value="4HBT"/>
    <property type="match status" value="1"/>
</dbReference>
<accession>A0AAI9AJG1</accession>
<dbReference type="InterPro" id="IPR006683">
    <property type="entry name" value="Thioestr_dom"/>
</dbReference>
<feature type="domain" description="Thioesterase" evidence="3">
    <location>
        <begin position="13"/>
        <end position="90"/>
    </location>
</feature>
<protein>
    <recommendedName>
        <fullName evidence="3">Thioesterase domain-containing protein</fullName>
    </recommendedName>
</protein>
<dbReference type="Proteomes" id="UP000003288">
    <property type="component" value="Unassembled WGS sequence"/>
</dbReference>
<organism evidence="4 5">
    <name type="scientific">Caminibacter mediatlanticus TB-2</name>
    <dbReference type="NCBI Taxonomy" id="391592"/>
    <lineage>
        <taxon>Bacteria</taxon>
        <taxon>Pseudomonadati</taxon>
        <taxon>Campylobacterota</taxon>
        <taxon>Epsilonproteobacteria</taxon>
        <taxon>Nautiliales</taxon>
        <taxon>Nautiliaceae</taxon>
        <taxon>Caminibacter</taxon>
    </lineage>
</organism>
<comment type="similarity">
    <text evidence="1">Belongs to the 4-hydroxybenzoyl-CoA thioesterase family.</text>
</comment>
<name>A0AAI9AJG1_9BACT</name>
<dbReference type="PIRSF" id="PIRSF003230">
    <property type="entry name" value="YbgC"/>
    <property type="match status" value="1"/>
</dbReference>
<dbReference type="InterPro" id="IPR050563">
    <property type="entry name" value="4-hydroxybenzoyl-CoA_TE"/>
</dbReference>
<dbReference type="InterPro" id="IPR008272">
    <property type="entry name" value="HB-CoA_thioesterase_AS"/>
</dbReference>
<dbReference type="AlphaFoldDB" id="A0AAI9AJG1"/>
<evidence type="ECO:0000256" key="1">
    <source>
        <dbReference type="ARBA" id="ARBA00005953"/>
    </source>
</evidence>
<sequence length="122" mass="14409">MKRRIYYNNTDAGGVVYHTEYIKFCEQARSEVFFHNNIIFEDDGYVVKELNAKYIKPAKLGDLIEIKTNILEIKNASIKLLQEIFLEKTKIFSMTIILVYIKNNKISKIPQKHLRILNELKK</sequence>
<dbReference type="EMBL" id="ABCJ01000001">
    <property type="protein sequence ID" value="EDM24645.1"/>
    <property type="molecule type" value="Genomic_DNA"/>
</dbReference>
<dbReference type="GO" id="GO:0047617">
    <property type="term" value="F:fatty acyl-CoA hydrolase activity"/>
    <property type="evidence" value="ECO:0007669"/>
    <property type="project" value="TreeGrafter"/>
</dbReference>
<dbReference type="InterPro" id="IPR029069">
    <property type="entry name" value="HotDog_dom_sf"/>
</dbReference>
<comment type="caution">
    <text evidence="4">The sequence shown here is derived from an EMBL/GenBank/DDBJ whole genome shotgun (WGS) entry which is preliminary data.</text>
</comment>
<dbReference type="NCBIfam" id="TIGR00051">
    <property type="entry name" value="YbgC/FadM family acyl-CoA thioesterase"/>
    <property type="match status" value="1"/>
</dbReference>
<dbReference type="InterPro" id="IPR006684">
    <property type="entry name" value="YbgC/YbaW"/>
</dbReference>
<dbReference type="PANTHER" id="PTHR31793">
    <property type="entry name" value="4-HYDROXYBENZOYL-COA THIOESTERASE FAMILY MEMBER"/>
    <property type="match status" value="1"/>
</dbReference>
<evidence type="ECO:0000313" key="4">
    <source>
        <dbReference type="EMBL" id="EDM24645.1"/>
    </source>
</evidence>
<dbReference type="RefSeq" id="WP_007473768.1">
    <property type="nucleotide sequence ID" value="NZ_ABCJ01000001.1"/>
</dbReference>
<dbReference type="CDD" id="cd00586">
    <property type="entry name" value="4HBT"/>
    <property type="match status" value="1"/>
</dbReference>
<dbReference type="SUPFAM" id="SSF54637">
    <property type="entry name" value="Thioesterase/thiol ester dehydrase-isomerase"/>
    <property type="match status" value="1"/>
</dbReference>
<dbReference type="PANTHER" id="PTHR31793:SF37">
    <property type="entry name" value="ACYL-COA THIOESTER HYDROLASE YBGC"/>
    <property type="match status" value="1"/>
</dbReference>
<proteinExistence type="inferred from homology"/>
<evidence type="ECO:0000259" key="3">
    <source>
        <dbReference type="Pfam" id="PF03061"/>
    </source>
</evidence>
<evidence type="ECO:0000256" key="2">
    <source>
        <dbReference type="ARBA" id="ARBA00022801"/>
    </source>
</evidence>
<gene>
    <name evidence="4" type="ORF">CMTB2_03978</name>
</gene>
<evidence type="ECO:0000313" key="5">
    <source>
        <dbReference type="Proteomes" id="UP000003288"/>
    </source>
</evidence>
<keyword evidence="2" id="KW-0378">Hydrolase</keyword>
<reference evidence="4 5" key="1">
    <citation type="journal article" date="2011" name="Stand. Genomic Sci.">
        <title>Draft genome sequence of Caminibacter mediatlanticus strain TB-2, an epsilonproteobacterium isolated from a deep-sea hydrothermal vent.</title>
        <authorList>
            <person name="Giovannelli D."/>
            <person name="Ferriera S."/>
            <person name="Johnson J."/>
            <person name="Kravitz S."/>
            <person name="Perez-Rodriguez I."/>
            <person name="Ricci J."/>
            <person name="O'Brien C."/>
            <person name="Voordeckers J.W."/>
            <person name="Bini E."/>
            <person name="Vetriani C."/>
        </authorList>
    </citation>
    <scope>NUCLEOTIDE SEQUENCE [LARGE SCALE GENOMIC DNA]</scope>
    <source>
        <strain evidence="4 5">TB-2</strain>
    </source>
</reference>
<dbReference type="PROSITE" id="PS01328">
    <property type="entry name" value="4HBCOA_THIOESTERASE"/>
    <property type="match status" value="1"/>
</dbReference>